<evidence type="ECO:0000313" key="1">
    <source>
        <dbReference type="EMBL" id="KAL3532496.1"/>
    </source>
</evidence>
<gene>
    <name evidence="1" type="ORF">ACH5RR_006017</name>
</gene>
<keyword evidence="2" id="KW-1185">Reference proteome</keyword>
<dbReference type="AlphaFoldDB" id="A0ABD3AMU0"/>
<protein>
    <submittedName>
        <fullName evidence="1">Uncharacterized protein</fullName>
    </submittedName>
</protein>
<organism evidence="1 2">
    <name type="scientific">Cinchona calisaya</name>
    <dbReference type="NCBI Taxonomy" id="153742"/>
    <lineage>
        <taxon>Eukaryota</taxon>
        <taxon>Viridiplantae</taxon>
        <taxon>Streptophyta</taxon>
        <taxon>Embryophyta</taxon>
        <taxon>Tracheophyta</taxon>
        <taxon>Spermatophyta</taxon>
        <taxon>Magnoliopsida</taxon>
        <taxon>eudicotyledons</taxon>
        <taxon>Gunneridae</taxon>
        <taxon>Pentapetalae</taxon>
        <taxon>asterids</taxon>
        <taxon>lamiids</taxon>
        <taxon>Gentianales</taxon>
        <taxon>Rubiaceae</taxon>
        <taxon>Cinchonoideae</taxon>
        <taxon>Cinchoneae</taxon>
        <taxon>Cinchona</taxon>
    </lineage>
</organism>
<name>A0ABD3AMU0_9GENT</name>
<proteinExistence type="predicted"/>
<sequence>MFLIFISKTVLCWRVSPAARRRQGTLADANWPVPCASPWSKIVDSGNEWCTTPVNLNKATSGCPVISIPKGSVYPHSLLIWLGNTLPLIVPENSEWNTINIPTESKKECK</sequence>
<reference evidence="1 2" key="1">
    <citation type="submission" date="2024-11" db="EMBL/GenBank/DDBJ databases">
        <title>A near-complete genome assembly of Cinchona calisaya.</title>
        <authorList>
            <person name="Lian D.C."/>
            <person name="Zhao X.W."/>
            <person name="Wei L."/>
        </authorList>
    </citation>
    <scope>NUCLEOTIDE SEQUENCE [LARGE SCALE GENOMIC DNA]</scope>
    <source>
        <tissue evidence="1">Nenye</tissue>
    </source>
</reference>
<dbReference type="Proteomes" id="UP001630127">
    <property type="component" value="Unassembled WGS sequence"/>
</dbReference>
<evidence type="ECO:0000313" key="2">
    <source>
        <dbReference type="Proteomes" id="UP001630127"/>
    </source>
</evidence>
<comment type="caution">
    <text evidence="1">The sequence shown here is derived from an EMBL/GenBank/DDBJ whole genome shotgun (WGS) entry which is preliminary data.</text>
</comment>
<dbReference type="EMBL" id="JBJUIK010000003">
    <property type="protein sequence ID" value="KAL3532496.1"/>
    <property type="molecule type" value="Genomic_DNA"/>
</dbReference>
<accession>A0ABD3AMU0</accession>